<gene>
    <name evidence="3" type="ordered locus">Calag_0267</name>
</gene>
<feature type="transmembrane region" description="Helical" evidence="1">
    <location>
        <begin position="211"/>
        <end position="232"/>
    </location>
</feature>
<dbReference type="InterPro" id="IPR020846">
    <property type="entry name" value="MFS_dom"/>
</dbReference>
<reference evidence="4" key="1">
    <citation type="submission" date="2012-03" db="EMBL/GenBank/DDBJ databases">
        <title>Complete genome of Caldisphaera lagunensis DSM 15908.</title>
        <authorList>
            <person name="Lucas S."/>
            <person name="Copeland A."/>
            <person name="Lapidus A."/>
            <person name="Glavina del Rio T."/>
            <person name="Dalin E."/>
            <person name="Tice H."/>
            <person name="Bruce D."/>
            <person name="Goodwin L."/>
            <person name="Pitluck S."/>
            <person name="Peters L."/>
            <person name="Mikhailova N."/>
            <person name="Teshima H."/>
            <person name="Kyrpides N."/>
            <person name="Mavromatis K."/>
            <person name="Ivanova N."/>
            <person name="Brettin T."/>
            <person name="Detter J.C."/>
            <person name="Han C."/>
            <person name="Larimer F."/>
            <person name="Land M."/>
            <person name="Hauser L."/>
            <person name="Markowitz V."/>
            <person name="Cheng J.-F."/>
            <person name="Hugenholtz P."/>
            <person name="Woyke T."/>
            <person name="Wu D."/>
            <person name="Spring S."/>
            <person name="Schroeder M."/>
            <person name="Brambilla E."/>
            <person name="Klenk H.-P."/>
            <person name="Eisen J.A."/>
        </authorList>
    </citation>
    <scope>NUCLEOTIDE SEQUENCE [LARGE SCALE GENOMIC DNA]</scope>
    <source>
        <strain evidence="4">DSM 15908 / JCM 11604 / IC-154</strain>
    </source>
</reference>
<feature type="transmembrane region" description="Helical" evidence="1">
    <location>
        <begin position="244"/>
        <end position="264"/>
    </location>
</feature>
<dbReference type="PROSITE" id="PS50850">
    <property type="entry name" value="MFS"/>
    <property type="match status" value="1"/>
</dbReference>
<feature type="transmembrane region" description="Helical" evidence="1">
    <location>
        <begin position="171"/>
        <end position="190"/>
    </location>
</feature>
<proteinExistence type="predicted"/>
<dbReference type="HOGENOM" id="CLU_726883_0_0_2"/>
<keyword evidence="1" id="KW-0472">Membrane</keyword>
<dbReference type="EMBL" id="CP003378">
    <property type="protein sequence ID" value="AFZ70048.1"/>
    <property type="molecule type" value="Genomic_DNA"/>
</dbReference>
<feature type="transmembrane region" description="Helical" evidence="1">
    <location>
        <begin position="12"/>
        <end position="32"/>
    </location>
</feature>
<evidence type="ECO:0000256" key="1">
    <source>
        <dbReference type="SAM" id="Phobius"/>
    </source>
</evidence>
<feature type="transmembrane region" description="Helical" evidence="1">
    <location>
        <begin position="142"/>
        <end position="165"/>
    </location>
</feature>
<dbReference type="GeneID" id="14211527"/>
<dbReference type="eggNOG" id="arCOG03660">
    <property type="taxonomic scope" value="Archaea"/>
</dbReference>
<feature type="domain" description="Major facilitator superfamily (MFS) profile" evidence="2">
    <location>
        <begin position="11"/>
        <end position="384"/>
    </location>
</feature>
<dbReference type="InterPro" id="IPR052714">
    <property type="entry name" value="MFS_Exporter"/>
</dbReference>
<dbReference type="PANTHER" id="PTHR23531:SF1">
    <property type="entry name" value="QUINOLENE RESISTANCE PROTEIN NORA"/>
    <property type="match status" value="1"/>
</dbReference>
<keyword evidence="1" id="KW-0812">Transmembrane</keyword>
<dbReference type="AlphaFoldDB" id="L0A851"/>
<dbReference type="STRING" id="1056495.Calag_0267"/>
<protein>
    <submittedName>
        <fullName evidence="3">Arabinose efflux permease family protein</fullName>
    </submittedName>
</protein>
<name>L0A851_CALLD</name>
<feature type="transmembrane region" description="Helical" evidence="1">
    <location>
        <begin position="335"/>
        <end position="357"/>
    </location>
</feature>
<sequence length="394" mass="44104" precursor="true">MDNKSSDVNNILISIAIVIILITFGVRASNNMIGTTMPLLAKKLFNFNNTKIGLLATIFMGFTFIMSNFINTKIKSKTRKKLFIISSIIYTLTFPLFYMSNQITIWLVAALAGFTIGALMPNLITSAGLFEDRRIRERMLAIYSLSLSTSLLIGPAIEGFILRYYTLRQSFLFFTIISALVPVLSPFLRFPDEDHESKIDTSFGKILKNNGFKVALLNNLTYQVPFAFILTFDGIYAENVFHASNSIAILLYSVFFITSFLGRLLLAIRPPSNIKLLIETSVTLTIIGLIVAFLSPNIYIFVVALLILGIPHGFTYTLSIITLSRTFDINLRNAANSYFFSTMMVIGAILPSLLGILVDITSLRIGFIAILPIIIAVFYVTEIYSRKTKELKVY</sequence>
<dbReference type="SUPFAM" id="SSF103473">
    <property type="entry name" value="MFS general substrate transporter"/>
    <property type="match status" value="1"/>
</dbReference>
<dbReference type="RefSeq" id="WP_015231946.1">
    <property type="nucleotide sequence ID" value="NC_019791.1"/>
</dbReference>
<dbReference type="Gene3D" id="1.20.1250.20">
    <property type="entry name" value="MFS general substrate transporter like domains"/>
    <property type="match status" value="1"/>
</dbReference>
<feature type="transmembrane region" description="Helical" evidence="1">
    <location>
        <begin position="300"/>
        <end position="323"/>
    </location>
</feature>
<dbReference type="InParanoid" id="L0A851"/>
<keyword evidence="1" id="KW-1133">Transmembrane helix</keyword>
<dbReference type="Pfam" id="PF07690">
    <property type="entry name" value="MFS_1"/>
    <property type="match status" value="1"/>
</dbReference>
<feature type="transmembrane region" description="Helical" evidence="1">
    <location>
        <begin position="363"/>
        <end position="384"/>
    </location>
</feature>
<dbReference type="GO" id="GO:0022857">
    <property type="term" value="F:transmembrane transporter activity"/>
    <property type="evidence" value="ECO:0007669"/>
    <property type="project" value="InterPro"/>
</dbReference>
<keyword evidence="4" id="KW-1185">Reference proteome</keyword>
<accession>L0A851</accession>
<feature type="transmembrane region" description="Helical" evidence="1">
    <location>
        <begin position="276"/>
        <end position="294"/>
    </location>
</feature>
<evidence type="ECO:0000259" key="2">
    <source>
        <dbReference type="PROSITE" id="PS50850"/>
    </source>
</evidence>
<evidence type="ECO:0000313" key="4">
    <source>
        <dbReference type="Proteomes" id="UP000010469"/>
    </source>
</evidence>
<organism evidence="3 4">
    <name type="scientific">Caldisphaera lagunensis (strain DSM 15908 / JCM 11604 / ANMR 0165 / IC-154)</name>
    <dbReference type="NCBI Taxonomy" id="1056495"/>
    <lineage>
        <taxon>Archaea</taxon>
        <taxon>Thermoproteota</taxon>
        <taxon>Thermoprotei</taxon>
        <taxon>Acidilobales</taxon>
        <taxon>Caldisphaeraceae</taxon>
        <taxon>Caldisphaera</taxon>
    </lineage>
</organism>
<dbReference type="InterPro" id="IPR036259">
    <property type="entry name" value="MFS_trans_sf"/>
</dbReference>
<feature type="transmembrane region" description="Helical" evidence="1">
    <location>
        <begin position="82"/>
        <end position="99"/>
    </location>
</feature>
<evidence type="ECO:0000313" key="3">
    <source>
        <dbReference type="EMBL" id="AFZ70048.1"/>
    </source>
</evidence>
<feature type="transmembrane region" description="Helical" evidence="1">
    <location>
        <begin position="105"/>
        <end position="130"/>
    </location>
</feature>
<dbReference type="InterPro" id="IPR011701">
    <property type="entry name" value="MFS"/>
</dbReference>
<dbReference type="PANTHER" id="PTHR23531">
    <property type="entry name" value="QUINOLENE RESISTANCE PROTEIN NORA"/>
    <property type="match status" value="1"/>
</dbReference>
<dbReference type="CDD" id="cd06174">
    <property type="entry name" value="MFS"/>
    <property type="match status" value="1"/>
</dbReference>
<dbReference type="Proteomes" id="UP000010469">
    <property type="component" value="Chromosome"/>
</dbReference>
<dbReference type="KEGG" id="clg:Calag_0267"/>
<dbReference type="OrthoDB" id="371889at2157"/>
<feature type="transmembrane region" description="Helical" evidence="1">
    <location>
        <begin position="52"/>
        <end position="70"/>
    </location>
</feature>